<reference evidence="3" key="1">
    <citation type="journal article" date="2019" name="Int. J. Syst. Evol. Microbiol.">
        <title>The Global Catalogue of Microorganisms (GCM) 10K type strain sequencing project: providing services to taxonomists for standard genome sequencing and annotation.</title>
        <authorList>
            <consortium name="The Broad Institute Genomics Platform"/>
            <consortium name="The Broad Institute Genome Sequencing Center for Infectious Disease"/>
            <person name="Wu L."/>
            <person name="Ma J."/>
        </authorList>
    </citation>
    <scope>NUCLEOTIDE SEQUENCE [LARGE SCALE GENOMIC DNA]</scope>
    <source>
        <strain evidence="3">KCTC 52239</strain>
    </source>
</reference>
<evidence type="ECO:0000313" key="2">
    <source>
        <dbReference type="EMBL" id="MFC3166883.1"/>
    </source>
</evidence>
<sequence length="395" mass="42979">MTDIALDKFYTPDATARQCIGQLWRKVGMRADDLFIEPSAGAGAFCRHLPAERTIALDIAPDADGILTGDFLDFEPPVHEGRRIVIGNPPFGRSGAMARAFLQHASKFADVIAFILPASFAKVSMQRGVPALFHLVHQTHLGDATFETCEGLRKVRTVLQIWEKRDCPRAEQTCLPATQHDFEFVRTIAEADLIVRRVGARAGAVLDIPPLLQDGALPLGYSASSNFYIRSKGCDPETLARRLRNLNLAGIAAAAVCPSLSRQELVSAYAEVHKPAAAANDAAHPLPEGVTECPDAPARSPLAEQAGAALDRMPRSARHHRSTRHHSPQRVPACLQPLSRARRSSGDCVTLREARHQSRSGQTEHPVLRPGARQGVAPRPPDKPICAIRCISRMT</sequence>
<dbReference type="Proteomes" id="UP001595557">
    <property type="component" value="Unassembled WGS sequence"/>
</dbReference>
<gene>
    <name evidence="2" type="ORF">ACFOD7_02335</name>
</gene>
<dbReference type="RefSeq" id="WP_377706658.1">
    <property type="nucleotide sequence ID" value="NZ_JBHRTE010000008.1"/>
</dbReference>
<protein>
    <submittedName>
        <fullName evidence="2">Uncharacterized protein</fullName>
    </submittedName>
</protein>
<feature type="compositionally biased region" description="Basic residues" evidence="1">
    <location>
        <begin position="315"/>
        <end position="328"/>
    </location>
</feature>
<evidence type="ECO:0000256" key="1">
    <source>
        <dbReference type="SAM" id="MobiDB-lite"/>
    </source>
</evidence>
<proteinExistence type="predicted"/>
<accession>A0ABV7IBJ0</accession>
<organism evidence="2 3">
    <name type="scientific">Paracoccus fontiphilus</name>
    <dbReference type="NCBI Taxonomy" id="1815556"/>
    <lineage>
        <taxon>Bacteria</taxon>
        <taxon>Pseudomonadati</taxon>
        <taxon>Pseudomonadota</taxon>
        <taxon>Alphaproteobacteria</taxon>
        <taxon>Rhodobacterales</taxon>
        <taxon>Paracoccaceae</taxon>
        <taxon>Paracoccus</taxon>
    </lineage>
</organism>
<feature type="region of interest" description="Disordered" evidence="1">
    <location>
        <begin position="351"/>
        <end position="383"/>
    </location>
</feature>
<dbReference type="SUPFAM" id="SSF53335">
    <property type="entry name" value="S-adenosyl-L-methionine-dependent methyltransferases"/>
    <property type="match status" value="1"/>
</dbReference>
<name>A0ABV7IBJ0_9RHOB</name>
<dbReference type="InterPro" id="IPR029063">
    <property type="entry name" value="SAM-dependent_MTases_sf"/>
</dbReference>
<dbReference type="EMBL" id="JBHRTE010000008">
    <property type="protein sequence ID" value="MFC3166883.1"/>
    <property type="molecule type" value="Genomic_DNA"/>
</dbReference>
<feature type="region of interest" description="Disordered" evidence="1">
    <location>
        <begin position="310"/>
        <end position="335"/>
    </location>
</feature>
<comment type="caution">
    <text evidence="2">The sequence shown here is derived from an EMBL/GenBank/DDBJ whole genome shotgun (WGS) entry which is preliminary data.</text>
</comment>
<evidence type="ECO:0000313" key="3">
    <source>
        <dbReference type="Proteomes" id="UP001595557"/>
    </source>
</evidence>
<dbReference type="Gene3D" id="3.40.50.150">
    <property type="entry name" value="Vaccinia Virus protein VP39"/>
    <property type="match status" value="1"/>
</dbReference>
<keyword evidence="3" id="KW-1185">Reference proteome</keyword>